<evidence type="ECO:0000313" key="4">
    <source>
        <dbReference type="Proteomes" id="UP000195953"/>
    </source>
</evidence>
<name>A0A1Y6HMU3_9XANT</name>
<proteinExistence type="predicted"/>
<dbReference type="Proteomes" id="UP000195953">
    <property type="component" value="Chromosome 1"/>
</dbReference>
<evidence type="ECO:0000313" key="1">
    <source>
        <dbReference type="EMBL" id="SMQ97702.1"/>
    </source>
</evidence>
<accession>A0A1Y6HMU3</accession>
<keyword evidence="3" id="KW-1185">Reference proteome</keyword>
<organism evidence="2 4">
    <name type="scientific">Xanthomonas fragariae</name>
    <dbReference type="NCBI Taxonomy" id="48664"/>
    <lineage>
        <taxon>Bacteria</taxon>
        <taxon>Pseudomonadati</taxon>
        <taxon>Pseudomonadota</taxon>
        <taxon>Gammaproteobacteria</taxon>
        <taxon>Lysobacterales</taxon>
        <taxon>Lysobacteraceae</taxon>
        <taxon>Xanthomonas</taxon>
    </lineage>
</organism>
<dbReference type="Proteomes" id="UP000195877">
    <property type="component" value="Chromosome 1"/>
</dbReference>
<protein>
    <submittedName>
        <fullName evidence="2">Uncharacterized protein</fullName>
    </submittedName>
</protein>
<evidence type="ECO:0000313" key="2">
    <source>
        <dbReference type="EMBL" id="SMR04835.1"/>
    </source>
</evidence>
<sequence>MGLVPCRRRYDVAFELQSRVTQVNKIVCCQLLEVR</sequence>
<reference evidence="1 3" key="2">
    <citation type="submission" date="2017-05" db="EMBL/GenBank/DDBJ databases">
        <authorList>
            <person name="Blom J."/>
        </authorList>
    </citation>
    <scope>NUCLEOTIDE SEQUENCE [LARGE SCALE GENOMIC DNA]</scope>
    <source>
        <strain evidence="1">PD885</strain>
    </source>
</reference>
<dbReference type="AlphaFoldDB" id="A0A1Y6HMU3"/>
<reference evidence="2 4" key="1">
    <citation type="submission" date="2017-05" db="EMBL/GenBank/DDBJ databases">
        <authorList>
            <person name="Song R."/>
            <person name="Chenine A.L."/>
            <person name="Ruprecht R.M."/>
        </authorList>
    </citation>
    <scope>NUCLEOTIDE SEQUENCE [LARGE SCALE GENOMIC DNA]</scope>
    <source>
        <strain evidence="2">PD5205</strain>
    </source>
</reference>
<gene>
    <name evidence="2" type="ORF">PD5205_03560</name>
    <name evidence="1" type="ORF">PD885_00433</name>
</gene>
<evidence type="ECO:0000313" key="3">
    <source>
        <dbReference type="Proteomes" id="UP000195877"/>
    </source>
</evidence>
<dbReference type="EMBL" id="LT853882">
    <property type="protein sequence ID" value="SMQ97702.1"/>
    <property type="molecule type" value="Genomic_DNA"/>
</dbReference>
<dbReference type="EMBL" id="LT853885">
    <property type="protein sequence ID" value="SMR04835.1"/>
    <property type="molecule type" value="Genomic_DNA"/>
</dbReference>